<evidence type="ECO:0000313" key="9">
    <source>
        <dbReference type="Proteomes" id="UP000886829"/>
    </source>
</evidence>
<reference evidence="8" key="1">
    <citation type="journal article" date="2021" name="PeerJ">
        <title>Extensive microbial diversity within the chicken gut microbiome revealed by metagenomics and culture.</title>
        <authorList>
            <person name="Gilroy R."/>
            <person name="Ravi A."/>
            <person name="Getino M."/>
            <person name="Pursley I."/>
            <person name="Horton D.L."/>
            <person name="Alikhan N.F."/>
            <person name="Baker D."/>
            <person name="Gharbi K."/>
            <person name="Hall N."/>
            <person name="Watson M."/>
            <person name="Adriaenssens E.M."/>
            <person name="Foster-Nyarko E."/>
            <person name="Jarju S."/>
            <person name="Secka A."/>
            <person name="Antonio M."/>
            <person name="Oren A."/>
            <person name="Chaudhuri R.R."/>
            <person name="La Ragione R."/>
            <person name="Hildebrand F."/>
            <person name="Pallen M.J."/>
        </authorList>
    </citation>
    <scope>NUCLEOTIDE SEQUENCE</scope>
    <source>
        <strain evidence="8">USASDec5-558</strain>
    </source>
</reference>
<proteinExistence type="inferred from homology"/>
<dbReference type="Pfam" id="PF14487">
    <property type="entry name" value="DarT"/>
    <property type="match status" value="1"/>
</dbReference>
<evidence type="ECO:0000313" key="8">
    <source>
        <dbReference type="EMBL" id="HIX56019.1"/>
    </source>
</evidence>
<sequence length="211" mass="24244">MTDNLEHARLFQERVSSYIKMGLLNEENDLKEDWHTFSYILSTVPITDLYHITSSQNVQSIFEHGGLISRVEQDHTGTHAYYYVTPRSDRETRAKYVHLSFCPNTSVLTALEQQKEQAVLLTIDPIAALLKGTSFLYYDGDDPSKQQPSGNETTESLLKIDFDAEFLSLSQFLREQERLFELDSSQTEDRSAIILVPYKVPSFLIKDIKLL</sequence>
<evidence type="ECO:0000259" key="7">
    <source>
        <dbReference type="PROSITE" id="PS52018"/>
    </source>
</evidence>
<evidence type="ECO:0000256" key="2">
    <source>
        <dbReference type="ARBA" id="ARBA00022676"/>
    </source>
</evidence>
<comment type="caution">
    <text evidence="8">The sequence shown here is derived from an EMBL/GenBank/DDBJ whole genome shotgun (WGS) entry which is preliminary data.</text>
</comment>
<dbReference type="AlphaFoldDB" id="A0A9D2B0K8"/>
<dbReference type="EMBL" id="DXEV01000020">
    <property type="protein sequence ID" value="HIX56019.1"/>
    <property type="molecule type" value="Genomic_DNA"/>
</dbReference>
<protein>
    <submittedName>
        <fullName evidence="8">DUF4433 domain-containing protein</fullName>
    </submittedName>
</protein>
<reference evidence="8" key="2">
    <citation type="submission" date="2021-04" db="EMBL/GenBank/DDBJ databases">
        <authorList>
            <person name="Gilroy R."/>
        </authorList>
    </citation>
    <scope>NUCLEOTIDE SEQUENCE</scope>
    <source>
        <strain evidence="8">USASDec5-558</strain>
    </source>
</reference>
<feature type="domain" description="DarT" evidence="7">
    <location>
        <begin position="47"/>
        <end position="211"/>
    </location>
</feature>
<evidence type="ECO:0000256" key="1">
    <source>
        <dbReference type="ARBA" id="ARBA00022649"/>
    </source>
</evidence>
<dbReference type="Proteomes" id="UP000886829">
    <property type="component" value="Unassembled WGS sequence"/>
</dbReference>
<comment type="similarity">
    <text evidence="6">Belongs to the DarT ADP-ribosyltransferase family.</text>
</comment>
<keyword evidence="4" id="KW-0548">Nucleotidyltransferase</keyword>
<dbReference type="GO" id="GO:0016757">
    <property type="term" value="F:glycosyltransferase activity"/>
    <property type="evidence" value="ECO:0007669"/>
    <property type="project" value="UniProtKB-KW"/>
</dbReference>
<evidence type="ECO:0000256" key="6">
    <source>
        <dbReference type="PROSITE-ProRule" id="PRU01362"/>
    </source>
</evidence>
<gene>
    <name evidence="8" type="ORF">H9850_00925</name>
</gene>
<name>A0A9D2B0K8_9GAMM</name>
<keyword evidence="2" id="KW-0328">Glycosyltransferase</keyword>
<keyword evidence="3" id="KW-0808">Transferase</keyword>
<organism evidence="8 9">
    <name type="scientific">Candidatus Anaerobiospirillum pullistercoris</name>
    <dbReference type="NCBI Taxonomy" id="2838452"/>
    <lineage>
        <taxon>Bacteria</taxon>
        <taxon>Pseudomonadati</taxon>
        <taxon>Pseudomonadota</taxon>
        <taxon>Gammaproteobacteria</taxon>
        <taxon>Aeromonadales</taxon>
        <taxon>Succinivibrionaceae</taxon>
        <taxon>Anaerobiospirillum</taxon>
    </lineage>
</organism>
<accession>A0A9D2B0K8</accession>
<comment type="caution">
    <text evidence="6">Lacks conserved residue(s) required for the propagation of feature annotation.</text>
</comment>
<dbReference type="PROSITE" id="PS52018">
    <property type="entry name" value="DART"/>
    <property type="match status" value="1"/>
</dbReference>
<evidence type="ECO:0000256" key="5">
    <source>
        <dbReference type="ARBA" id="ARBA00023125"/>
    </source>
</evidence>
<evidence type="ECO:0000256" key="3">
    <source>
        <dbReference type="ARBA" id="ARBA00022679"/>
    </source>
</evidence>
<keyword evidence="5 6" id="KW-0238">DNA-binding</keyword>
<dbReference type="GO" id="GO:0003677">
    <property type="term" value="F:DNA binding"/>
    <property type="evidence" value="ECO:0007669"/>
    <property type="project" value="UniProtKB-UniRule"/>
</dbReference>
<keyword evidence="1 6" id="KW-1277">Toxin-antitoxin system</keyword>
<dbReference type="GO" id="GO:0016779">
    <property type="term" value="F:nucleotidyltransferase activity"/>
    <property type="evidence" value="ECO:0007669"/>
    <property type="project" value="UniProtKB-KW"/>
</dbReference>
<dbReference type="InterPro" id="IPR029494">
    <property type="entry name" value="DarT"/>
</dbReference>
<evidence type="ECO:0000256" key="4">
    <source>
        <dbReference type="ARBA" id="ARBA00022695"/>
    </source>
</evidence>